<dbReference type="PROSITE" id="PS00237">
    <property type="entry name" value="G_PROTEIN_RECEP_F1_1"/>
    <property type="match status" value="1"/>
</dbReference>
<dbReference type="PROSITE" id="PS50262">
    <property type="entry name" value="G_PROTEIN_RECEP_F1_2"/>
    <property type="match status" value="1"/>
</dbReference>
<dbReference type="GO" id="GO:0035025">
    <property type="term" value="P:positive regulation of Rho protein signal transduction"/>
    <property type="evidence" value="ECO:0007669"/>
    <property type="project" value="TreeGrafter"/>
</dbReference>
<evidence type="ECO:0000256" key="7">
    <source>
        <dbReference type="ARBA" id="ARBA00023180"/>
    </source>
</evidence>
<evidence type="ECO:0000256" key="2">
    <source>
        <dbReference type="ARBA" id="ARBA00022692"/>
    </source>
</evidence>
<evidence type="ECO:0000256" key="10">
    <source>
        <dbReference type="SAM" id="Phobius"/>
    </source>
</evidence>
<accession>A0A401T0W3</accession>
<evidence type="ECO:0000256" key="3">
    <source>
        <dbReference type="ARBA" id="ARBA00022989"/>
    </source>
</evidence>
<dbReference type="OMA" id="IYMTNLI"/>
<gene>
    <name evidence="12" type="ORF">chiPu_0014763</name>
</gene>
<dbReference type="PRINTS" id="PR01157">
    <property type="entry name" value="P2YPURNOCPTR"/>
</dbReference>
<sequence>MTYMNSTSEKGEEWSHQLVMLVFTLPTLCCGLVLNGVALSTICCKIKQQTKSVIYMTNLILSDFLLLLSLPFKIYAFHVGDQWPLKRWFCQLLESLCFVNTYVSVLLITMICVDRYVAIKHPFLSRATSSWKKTALICSAVWIVVGLASLHFYFSSHSQSCFYRLSPEVSRMEFIATLEILFLICMFLMMFCSLRIISNLKVRASETHDEWAGKSGKIILSNLLTFLLCFTPYHTSLLLYSLAVNEFLQVRFETCEYLREVVHYCIYLANVNCCLDAVYYFYGIKELYQSRSQEMPNSSTQLGTCETTADLSLGPPLNTQSDVFEPSCSGILLHTSGSNQT</sequence>
<evidence type="ECO:0000256" key="1">
    <source>
        <dbReference type="ARBA" id="ARBA00004141"/>
    </source>
</evidence>
<feature type="domain" description="G-protein coupled receptors family 1 profile" evidence="11">
    <location>
        <begin position="34"/>
        <end position="280"/>
    </location>
</feature>
<evidence type="ECO:0000256" key="8">
    <source>
        <dbReference type="ARBA" id="ARBA00023224"/>
    </source>
</evidence>
<protein>
    <recommendedName>
        <fullName evidence="11">G-protein coupled receptors family 1 profile domain-containing protein</fullName>
    </recommendedName>
</protein>
<keyword evidence="4 9" id="KW-0297">G-protein coupled receptor</keyword>
<comment type="caution">
    <text evidence="12">The sequence shown here is derived from an EMBL/GenBank/DDBJ whole genome shotgun (WGS) entry which is preliminary data.</text>
</comment>
<keyword evidence="13" id="KW-1185">Reference proteome</keyword>
<keyword evidence="2 9" id="KW-0812">Transmembrane</keyword>
<organism evidence="12 13">
    <name type="scientific">Chiloscyllium punctatum</name>
    <name type="common">Brownbanded bambooshark</name>
    <name type="synonym">Hemiscyllium punctatum</name>
    <dbReference type="NCBI Taxonomy" id="137246"/>
    <lineage>
        <taxon>Eukaryota</taxon>
        <taxon>Metazoa</taxon>
        <taxon>Chordata</taxon>
        <taxon>Craniata</taxon>
        <taxon>Vertebrata</taxon>
        <taxon>Chondrichthyes</taxon>
        <taxon>Elasmobranchii</taxon>
        <taxon>Galeomorphii</taxon>
        <taxon>Galeoidea</taxon>
        <taxon>Orectolobiformes</taxon>
        <taxon>Hemiscylliidae</taxon>
        <taxon>Chiloscyllium</taxon>
    </lineage>
</organism>
<evidence type="ECO:0000256" key="4">
    <source>
        <dbReference type="ARBA" id="ARBA00023040"/>
    </source>
</evidence>
<feature type="transmembrane region" description="Helical" evidence="10">
    <location>
        <begin position="261"/>
        <end position="282"/>
    </location>
</feature>
<dbReference type="InterPro" id="IPR017452">
    <property type="entry name" value="GPCR_Rhodpsn_7TM"/>
</dbReference>
<dbReference type="Gene3D" id="1.20.1070.10">
    <property type="entry name" value="Rhodopsin 7-helix transmembrane proteins"/>
    <property type="match status" value="1"/>
</dbReference>
<dbReference type="AlphaFoldDB" id="A0A401T0W3"/>
<reference evidence="12 13" key="1">
    <citation type="journal article" date="2018" name="Nat. Ecol. Evol.">
        <title>Shark genomes provide insights into elasmobranch evolution and the origin of vertebrates.</title>
        <authorList>
            <person name="Hara Y"/>
            <person name="Yamaguchi K"/>
            <person name="Onimaru K"/>
            <person name="Kadota M"/>
            <person name="Koyanagi M"/>
            <person name="Keeley SD"/>
            <person name="Tatsumi K"/>
            <person name="Tanaka K"/>
            <person name="Motone F"/>
            <person name="Kageyama Y"/>
            <person name="Nozu R"/>
            <person name="Adachi N"/>
            <person name="Nishimura O"/>
            <person name="Nakagawa R"/>
            <person name="Tanegashima C"/>
            <person name="Kiyatake I"/>
            <person name="Matsumoto R"/>
            <person name="Murakumo K"/>
            <person name="Nishida K"/>
            <person name="Terakita A"/>
            <person name="Kuratani S"/>
            <person name="Sato K"/>
            <person name="Hyodo S Kuraku.S."/>
        </authorList>
    </citation>
    <scope>NUCLEOTIDE SEQUENCE [LARGE SCALE GENOMIC DNA]</scope>
</reference>
<feature type="transmembrane region" description="Helical" evidence="10">
    <location>
        <begin position="92"/>
        <end position="113"/>
    </location>
</feature>
<dbReference type="SUPFAM" id="SSF81321">
    <property type="entry name" value="Family A G protein-coupled receptor-like"/>
    <property type="match status" value="1"/>
</dbReference>
<evidence type="ECO:0000256" key="9">
    <source>
        <dbReference type="RuleBase" id="RU000688"/>
    </source>
</evidence>
<proteinExistence type="inferred from homology"/>
<feature type="transmembrane region" description="Helical" evidence="10">
    <location>
        <begin position="218"/>
        <end position="241"/>
    </location>
</feature>
<dbReference type="Pfam" id="PF00001">
    <property type="entry name" value="7tm_1"/>
    <property type="match status" value="1"/>
</dbReference>
<feature type="transmembrane region" description="Helical" evidence="10">
    <location>
        <begin position="174"/>
        <end position="197"/>
    </location>
</feature>
<keyword evidence="5 10" id="KW-0472">Membrane</keyword>
<keyword evidence="3 10" id="KW-1133">Transmembrane helix</keyword>
<keyword evidence="7" id="KW-0325">Glycoprotein</keyword>
<evidence type="ECO:0000313" key="13">
    <source>
        <dbReference type="Proteomes" id="UP000287033"/>
    </source>
</evidence>
<keyword evidence="6 9" id="KW-0675">Receptor</keyword>
<dbReference type="EMBL" id="BEZZ01000804">
    <property type="protein sequence ID" value="GCC36270.1"/>
    <property type="molecule type" value="Genomic_DNA"/>
</dbReference>
<evidence type="ECO:0000313" key="12">
    <source>
        <dbReference type="EMBL" id="GCC36270.1"/>
    </source>
</evidence>
<evidence type="ECO:0000259" key="11">
    <source>
        <dbReference type="PROSITE" id="PS50262"/>
    </source>
</evidence>
<dbReference type="InterPro" id="IPR000276">
    <property type="entry name" value="GPCR_Rhodpsn"/>
</dbReference>
<dbReference type="GO" id="GO:0005886">
    <property type="term" value="C:plasma membrane"/>
    <property type="evidence" value="ECO:0007669"/>
    <property type="project" value="TreeGrafter"/>
</dbReference>
<keyword evidence="8 9" id="KW-0807">Transducer</keyword>
<dbReference type="PANTHER" id="PTHR24232:SF51">
    <property type="entry name" value="G-PROTEIN COUPLED RECEPTORS FAMILY 1 PROFILE DOMAIN-CONTAINING PROTEIN"/>
    <property type="match status" value="1"/>
</dbReference>
<feature type="transmembrane region" description="Helical" evidence="10">
    <location>
        <begin position="20"/>
        <end position="41"/>
    </location>
</feature>
<dbReference type="OrthoDB" id="9447539at2759"/>
<comment type="subcellular location">
    <subcellularLocation>
        <location evidence="1">Membrane</location>
        <topology evidence="1">Multi-pass membrane protein</topology>
    </subcellularLocation>
</comment>
<dbReference type="PANTHER" id="PTHR24232">
    <property type="entry name" value="G-PROTEIN COUPLED RECEPTOR"/>
    <property type="match status" value="1"/>
</dbReference>
<dbReference type="Proteomes" id="UP000287033">
    <property type="component" value="Unassembled WGS sequence"/>
</dbReference>
<evidence type="ECO:0000256" key="6">
    <source>
        <dbReference type="ARBA" id="ARBA00023170"/>
    </source>
</evidence>
<name>A0A401T0W3_CHIPU</name>
<evidence type="ECO:0000256" key="5">
    <source>
        <dbReference type="ARBA" id="ARBA00023136"/>
    </source>
</evidence>
<dbReference type="GO" id="GO:0004930">
    <property type="term" value="F:G protein-coupled receptor activity"/>
    <property type="evidence" value="ECO:0007669"/>
    <property type="project" value="UniProtKB-KW"/>
</dbReference>
<comment type="similarity">
    <text evidence="9">Belongs to the G-protein coupled receptor 1 family.</text>
</comment>
<dbReference type="GO" id="GO:0007200">
    <property type="term" value="P:phospholipase C-activating G protein-coupled receptor signaling pathway"/>
    <property type="evidence" value="ECO:0007669"/>
    <property type="project" value="TreeGrafter"/>
</dbReference>
<feature type="transmembrane region" description="Helical" evidence="10">
    <location>
        <begin position="134"/>
        <end position="154"/>
    </location>
</feature>
<dbReference type="STRING" id="137246.A0A401T0W3"/>
<dbReference type="PRINTS" id="PR00237">
    <property type="entry name" value="GPCRRHODOPSN"/>
</dbReference>
<feature type="transmembrane region" description="Helical" evidence="10">
    <location>
        <begin position="53"/>
        <end position="72"/>
    </location>
</feature>